<keyword evidence="7" id="KW-1185">Reference proteome</keyword>
<dbReference type="SMART" id="SM00443">
    <property type="entry name" value="G_patch"/>
    <property type="match status" value="1"/>
</dbReference>
<dbReference type="Proteomes" id="UP000279259">
    <property type="component" value="Unassembled WGS sequence"/>
</dbReference>
<comment type="subcellular location">
    <subcellularLocation>
        <location evidence="1">Nucleus</location>
    </subcellularLocation>
</comment>
<evidence type="ECO:0000256" key="4">
    <source>
        <dbReference type="SAM" id="MobiDB-lite"/>
    </source>
</evidence>
<dbReference type="Pfam" id="PF01585">
    <property type="entry name" value="G-patch"/>
    <property type="match status" value="1"/>
</dbReference>
<protein>
    <recommendedName>
        <fullName evidence="5">G-patch domain-containing protein</fullName>
    </recommendedName>
</protein>
<dbReference type="STRING" id="1890683.A0A427YTI0"/>
<evidence type="ECO:0000256" key="2">
    <source>
        <dbReference type="ARBA" id="ARBA00022884"/>
    </source>
</evidence>
<keyword evidence="3" id="KW-0539">Nucleus</keyword>
<name>A0A427YTI0_9TREE</name>
<dbReference type="GO" id="GO:0005634">
    <property type="term" value="C:nucleus"/>
    <property type="evidence" value="ECO:0007669"/>
    <property type="project" value="UniProtKB-SubCell"/>
</dbReference>
<dbReference type="InterPro" id="IPR000467">
    <property type="entry name" value="G_patch_dom"/>
</dbReference>
<feature type="region of interest" description="Disordered" evidence="4">
    <location>
        <begin position="109"/>
        <end position="195"/>
    </location>
</feature>
<dbReference type="AlphaFoldDB" id="A0A427YTI0"/>
<evidence type="ECO:0000256" key="3">
    <source>
        <dbReference type="ARBA" id="ARBA00023242"/>
    </source>
</evidence>
<evidence type="ECO:0000313" key="6">
    <source>
        <dbReference type="EMBL" id="RSH94379.1"/>
    </source>
</evidence>
<dbReference type="PROSITE" id="PS50174">
    <property type="entry name" value="G_PATCH"/>
    <property type="match status" value="1"/>
</dbReference>
<dbReference type="EMBL" id="RSCD01000002">
    <property type="protein sequence ID" value="RSH94379.1"/>
    <property type="molecule type" value="Genomic_DNA"/>
</dbReference>
<feature type="compositionally biased region" description="Basic and acidic residues" evidence="4">
    <location>
        <begin position="131"/>
        <end position="145"/>
    </location>
</feature>
<proteinExistence type="predicted"/>
<organism evidence="6 7">
    <name type="scientific">Saitozyma podzolica</name>
    <dbReference type="NCBI Taxonomy" id="1890683"/>
    <lineage>
        <taxon>Eukaryota</taxon>
        <taxon>Fungi</taxon>
        <taxon>Dikarya</taxon>
        <taxon>Basidiomycota</taxon>
        <taxon>Agaricomycotina</taxon>
        <taxon>Tremellomycetes</taxon>
        <taxon>Tremellales</taxon>
        <taxon>Trimorphomycetaceae</taxon>
        <taxon>Saitozyma</taxon>
    </lineage>
</organism>
<keyword evidence="2" id="KW-0694">RNA-binding</keyword>
<dbReference type="OrthoDB" id="29523at2759"/>
<comment type="caution">
    <text evidence="6">The sequence shown here is derived from an EMBL/GenBank/DDBJ whole genome shotgun (WGS) entry which is preliminary data.</text>
</comment>
<accession>A0A427YTI0</accession>
<evidence type="ECO:0000259" key="5">
    <source>
        <dbReference type="PROSITE" id="PS50174"/>
    </source>
</evidence>
<gene>
    <name evidence="6" type="ORF">EHS25_004182</name>
</gene>
<feature type="domain" description="G-patch" evidence="5">
    <location>
        <begin position="188"/>
        <end position="234"/>
    </location>
</feature>
<reference evidence="6 7" key="1">
    <citation type="submission" date="2018-11" db="EMBL/GenBank/DDBJ databases">
        <title>Genome sequence of Saitozyma podzolica DSM 27192.</title>
        <authorList>
            <person name="Aliyu H."/>
            <person name="Gorte O."/>
            <person name="Ochsenreither K."/>
        </authorList>
    </citation>
    <scope>NUCLEOTIDE SEQUENCE [LARGE SCALE GENOMIC DNA]</scope>
    <source>
        <strain evidence="6 7">DSM 27192</strain>
    </source>
</reference>
<sequence length="261" mass="27955">MAQPVAVDPHAPPAGMSDANKALGVMRPITQPPPAPPADFDYADVSTLATTGKVACLLCQRQFKTEEMLRKHTAQSDLHKARIKPGFTDILEFRASVTNLLDTAICQSGKQRKNAVGSATSGSSNSGETAEQSKYRDRAAERREAFNQPDKPVLDRNAGVSSFKRKFAEAPKPPPPPAAPGVEPGKDEANKGNLLLAKMGWKSGTGLGKEGEGRVDPVMVQQFESRAGLGASKGVEAGKWQGEGGFKKRAMDMAEQRYHQS</sequence>
<dbReference type="GO" id="GO:0000398">
    <property type="term" value="P:mRNA splicing, via spliceosome"/>
    <property type="evidence" value="ECO:0007669"/>
    <property type="project" value="TreeGrafter"/>
</dbReference>
<evidence type="ECO:0000313" key="7">
    <source>
        <dbReference type="Proteomes" id="UP000279259"/>
    </source>
</evidence>
<feature type="compositionally biased region" description="Polar residues" evidence="4">
    <location>
        <begin position="117"/>
        <end position="130"/>
    </location>
</feature>
<evidence type="ECO:0000256" key="1">
    <source>
        <dbReference type="ARBA" id="ARBA00004123"/>
    </source>
</evidence>
<dbReference type="GO" id="GO:0003723">
    <property type="term" value="F:RNA binding"/>
    <property type="evidence" value="ECO:0007669"/>
    <property type="project" value="UniProtKB-KW"/>
</dbReference>
<dbReference type="PANTHER" id="PTHR13948">
    <property type="entry name" value="RNA-BINDING PROTEIN"/>
    <property type="match status" value="1"/>
</dbReference>
<dbReference type="PANTHER" id="PTHR13948:SF3">
    <property type="entry name" value="FI21118P1"/>
    <property type="match status" value="1"/>
</dbReference>